<dbReference type="AlphaFoldDB" id="D2ZUT6"/>
<name>D2ZUT6_NEIM2</name>
<comment type="caution">
    <text evidence="1">The sequence shown here is derived from an EMBL/GenBank/DDBJ whole genome shotgun (WGS) entry which is preliminary data.</text>
</comment>
<sequence length="56" mass="6462">MIFCLYINRQTDLYTGCSHSLPDKMCITTKPARYFFQISNNSLSYNPPHSPSPFQS</sequence>
<evidence type="ECO:0000313" key="2">
    <source>
        <dbReference type="Proteomes" id="UP000003344"/>
    </source>
</evidence>
<reference evidence="1 2" key="1">
    <citation type="submission" date="2009-10" db="EMBL/GenBank/DDBJ databases">
        <authorList>
            <person name="Weinstock G."/>
            <person name="Sodergren E."/>
            <person name="Clifton S."/>
            <person name="Fulton L."/>
            <person name="Fulton B."/>
            <person name="Courtney L."/>
            <person name="Fronick C."/>
            <person name="Harrison M."/>
            <person name="Strong C."/>
            <person name="Farmer C."/>
            <person name="Delahaunty K."/>
            <person name="Markovic C."/>
            <person name="Hall O."/>
            <person name="Minx P."/>
            <person name="Tomlinson C."/>
            <person name="Mitreva M."/>
            <person name="Nelson J."/>
            <person name="Hou S."/>
            <person name="Wollam A."/>
            <person name="Pepin K.H."/>
            <person name="Johnson M."/>
            <person name="Bhonagiri V."/>
            <person name="Nash W.E."/>
            <person name="Warren W."/>
            <person name="Chinwalla A."/>
            <person name="Mardis E.R."/>
            <person name="Wilson R.K."/>
        </authorList>
    </citation>
    <scope>NUCLEOTIDE SEQUENCE [LARGE SCALE GENOMIC DNA]</scope>
    <source>
        <strain evidence="2">ATCC 25996 / DSM 4631 / NCTC 10774 / M26</strain>
    </source>
</reference>
<dbReference type="STRING" id="546266.NEIMUCOT_04376"/>
<protein>
    <submittedName>
        <fullName evidence="1">Uncharacterized protein</fullName>
    </submittedName>
</protein>
<dbReference type="Proteomes" id="UP000003344">
    <property type="component" value="Unassembled WGS sequence"/>
</dbReference>
<dbReference type="EMBL" id="ACDX02000004">
    <property type="protein sequence ID" value="EFC89091.1"/>
    <property type="molecule type" value="Genomic_DNA"/>
</dbReference>
<accession>D2ZUT6</accession>
<proteinExistence type="predicted"/>
<gene>
    <name evidence="1" type="ORF">NEIMUCOT_04376</name>
</gene>
<evidence type="ECO:0000313" key="1">
    <source>
        <dbReference type="EMBL" id="EFC89091.1"/>
    </source>
</evidence>
<organism evidence="1 2">
    <name type="scientific">Neisseria mucosa (strain ATCC 25996 / DSM 4631 / NCTC 10774 / M26)</name>
    <dbReference type="NCBI Taxonomy" id="546266"/>
    <lineage>
        <taxon>Bacteria</taxon>
        <taxon>Pseudomonadati</taxon>
        <taxon>Pseudomonadota</taxon>
        <taxon>Betaproteobacteria</taxon>
        <taxon>Neisseriales</taxon>
        <taxon>Neisseriaceae</taxon>
        <taxon>Neisseria</taxon>
    </lineage>
</organism>